<organism evidence="2 3">
    <name type="scientific">Anaerobacillus alkaliphilus</name>
    <dbReference type="NCBI Taxonomy" id="1548597"/>
    <lineage>
        <taxon>Bacteria</taxon>
        <taxon>Bacillati</taxon>
        <taxon>Bacillota</taxon>
        <taxon>Bacilli</taxon>
        <taxon>Bacillales</taxon>
        <taxon>Bacillaceae</taxon>
        <taxon>Anaerobacillus</taxon>
    </lineage>
</organism>
<dbReference type="PANTHER" id="PTHR43190">
    <property type="entry name" value="N-ACETYL-D-GLUCOSAMINE KINASE"/>
    <property type="match status" value="1"/>
</dbReference>
<dbReference type="EMBL" id="QOUX01000023">
    <property type="protein sequence ID" value="RXJ02548.1"/>
    <property type="molecule type" value="Genomic_DNA"/>
</dbReference>
<dbReference type="InterPro" id="IPR002731">
    <property type="entry name" value="ATPase_BadF"/>
</dbReference>
<evidence type="ECO:0000259" key="1">
    <source>
        <dbReference type="Pfam" id="PF01869"/>
    </source>
</evidence>
<sequence>MYVLGIDGGGTKTTAAICDIEGNIQALTTVGPTNPNNPDAKVQDEFDQLVSNLRDINDCALTNVSVIFAGMSGVNRSEDKLRVKQAIFKALNREVTFFSDNDAVNALYSGTLGEPGIVHIAGTGSITFGINHENQRSRVGGWGYLIGDEGSGYDIGKKAIQAVFAAYDQTGPQTSLTDLILEHAMVLEPPDLISEIYEPGKAKSLIAPISKLVFKAADVGDEVAQKIILDAARSTAESTYYLYMKLFQRQQGLIPLILAGGVYKRADWFLPTLEQVMNEKKLPISIVVPKVVPAAGALVAGFKLSGKTVPTVFLEKCMNNGLKQK</sequence>
<dbReference type="Pfam" id="PF01869">
    <property type="entry name" value="BcrAD_BadFG"/>
    <property type="match status" value="1"/>
</dbReference>
<dbReference type="OrthoDB" id="9772633at2"/>
<dbReference type="InterPro" id="IPR043129">
    <property type="entry name" value="ATPase_NBD"/>
</dbReference>
<evidence type="ECO:0000313" key="2">
    <source>
        <dbReference type="EMBL" id="RXJ02548.1"/>
    </source>
</evidence>
<dbReference type="InterPro" id="IPR052519">
    <property type="entry name" value="Euk-type_GlcNAc_Kinase"/>
</dbReference>
<gene>
    <name evidence="2" type="ORF">DS745_06140</name>
</gene>
<keyword evidence="3" id="KW-1185">Reference proteome</keyword>
<protein>
    <recommendedName>
        <fullName evidence="1">ATPase BadF/BadG/BcrA/BcrD type domain-containing protein</fullName>
    </recommendedName>
</protein>
<reference evidence="2 3" key="1">
    <citation type="journal article" date="2019" name="Int. J. Syst. Evol. Microbiol.">
        <title>Anaerobacillus alkaliphilus sp. nov., a novel alkaliphilic and moderately halophilic bacterium.</title>
        <authorList>
            <person name="Borsodi A.K."/>
            <person name="Aszalos J.M."/>
            <person name="Bihari P."/>
            <person name="Nagy I."/>
            <person name="Schumann P."/>
            <person name="Sproer C."/>
            <person name="Kovacs A.L."/>
            <person name="Boka K."/>
            <person name="Dobosy P."/>
            <person name="Ovari M."/>
            <person name="Szili-Kovacs T."/>
            <person name="Toth E."/>
        </authorList>
    </citation>
    <scope>NUCLEOTIDE SEQUENCE [LARGE SCALE GENOMIC DNA]</scope>
    <source>
        <strain evidence="2 3">B16-10</strain>
    </source>
</reference>
<feature type="domain" description="ATPase BadF/BadG/BcrA/BcrD type" evidence="1">
    <location>
        <begin position="4"/>
        <end position="299"/>
    </location>
</feature>
<dbReference type="Gene3D" id="3.30.420.40">
    <property type="match status" value="2"/>
</dbReference>
<comment type="caution">
    <text evidence="2">The sequence shown here is derived from an EMBL/GenBank/DDBJ whole genome shotgun (WGS) entry which is preliminary data.</text>
</comment>
<dbReference type="RefSeq" id="WP_129077394.1">
    <property type="nucleotide sequence ID" value="NZ_QOUX01000023.1"/>
</dbReference>
<evidence type="ECO:0000313" key="3">
    <source>
        <dbReference type="Proteomes" id="UP000290649"/>
    </source>
</evidence>
<name>A0A4Q0VXR7_9BACI</name>
<proteinExistence type="predicted"/>
<dbReference type="CDD" id="cd24007">
    <property type="entry name" value="ASKHA_NBD_eukNAGK-like"/>
    <property type="match status" value="1"/>
</dbReference>
<dbReference type="SUPFAM" id="SSF53067">
    <property type="entry name" value="Actin-like ATPase domain"/>
    <property type="match status" value="2"/>
</dbReference>
<dbReference type="AlphaFoldDB" id="A0A4Q0VXR7"/>
<accession>A0A4Q0VXR7</accession>
<dbReference type="Proteomes" id="UP000290649">
    <property type="component" value="Unassembled WGS sequence"/>
</dbReference>
<dbReference type="PANTHER" id="PTHR43190:SF3">
    <property type="entry name" value="N-ACETYL-D-GLUCOSAMINE KINASE"/>
    <property type="match status" value="1"/>
</dbReference>